<evidence type="ECO:0000313" key="6">
    <source>
        <dbReference type="EMBL" id="SDW64299.1"/>
    </source>
</evidence>
<evidence type="ECO:0000256" key="4">
    <source>
        <dbReference type="ARBA" id="ARBA00023163"/>
    </source>
</evidence>
<evidence type="ECO:0000256" key="1">
    <source>
        <dbReference type="ARBA" id="ARBA00009437"/>
    </source>
</evidence>
<dbReference type="GO" id="GO:0003700">
    <property type="term" value="F:DNA-binding transcription factor activity"/>
    <property type="evidence" value="ECO:0007669"/>
    <property type="project" value="InterPro"/>
</dbReference>
<dbReference type="Gene3D" id="1.10.10.10">
    <property type="entry name" value="Winged helix-like DNA-binding domain superfamily/Winged helix DNA-binding domain"/>
    <property type="match status" value="1"/>
</dbReference>
<dbReference type="STRING" id="418495.SAMN05216215_1004228"/>
<proteinExistence type="inferred from homology"/>
<organism evidence="6 7">
    <name type="scientific">Saccharopolyspora shandongensis</name>
    <dbReference type="NCBI Taxonomy" id="418495"/>
    <lineage>
        <taxon>Bacteria</taxon>
        <taxon>Bacillati</taxon>
        <taxon>Actinomycetota</taxon>
        <taxon>Actinomycetes</taxon>
        <taxon>Pseudonocardiales</taxon>
        <taxon>Pseudonocardiaceae</taxon>
        <taxon>Saccharopolyspora</taxon>
    </lineage>
</organism>
<dbReference type="GO" id="GO:0032993">
    <property type="term" value="C:protein-DNA complex"/>
    <property type="evidence" value="ECO:0007669"/>
    <property type="project" value="TreeGrafter"/>
</dbReference>
<dbReference type="PANTHER" id="PTHR30346">
    <property type="entry name" value="TRANSCRIPTIONAL DUAL REGULATOR HCAR-RELATED"/>
    <property type="match status" value="1"/>
</dbReference>
<evidence type="ECO:0000256" key="2">
    <source>
        <dbReference type="ARBA" id="ARBA00023015"/>
    </source>
</evidence>
<accession>A0A1H2V8V7</accession>
<dbReference type="Gene3D" id="3.40.190.10">
    <property type="entry name" value="Periplasmic binding protein-like II"/>
    <property type="match status" value="2"/>
</dbReference>
<dbReference type="PROSITE" id="PS50931">
    <property type="entry name" value="HTH_LYSR"/>
    <property type="match status" value="1"/>
</dbReference>
<protein>
    <submittedName>
        <fullName evidence="6">Transcriptional regulator, LysR family</fullName>
    </submittedName>
</protein>
<evidence type="ECO:0000313" key="7">
    <source>
        <dbReference type="Proteomes" id="UP000199529"/>
    </source>
</evidence>
<dbReference type="FunFam" id="1.10.10.10:FF:000001">
    <property type="entry name" value="LysR family transcriptional regulator"/>
    <property type="match status" value="1"/>
</dbReference>
<sequence length="301" mass="33134">MVMDVHLRHLRYFLAVAEELHFTRAAQRLFVSQPALSKQIRVLERELGFDLFERRSRDVVLTPQGEALLPDATATVAAWERAQQAAREAAEQRELVVGMQTAVGRGLQRRAMRRFGEQMPNCRVVLRLVDWTDPTAGLADGSSDVAFVWRPVQPRDISTRTLFSERRVIALPDDHPLAGKPEIPFADLLDEPFIALPPEAADLRDFWLATDARQGRAPVIGAVAEAADEVFEAIAAGLGVVLLAEGNAELYARPGVTTRPVAGLSPAELAIAWRAEDTRPAVRAFLTALADEPQRSDSSGF</sequence>
<dbReference type="InterPro" id="IPR005119">
    <property type="entry name" value="LysR_subst-bd"/>
</dbReference>
<dbReference type="InterPro" id="IPR036390">
    <property type="entry name" value="WH_DNA-bd_sf"/>
</dbReference>
<keyword evidence="3" id="KW-0238">DNA-binding</keyword>
<dbReference type="EMBL" id="FNOK01000004">
    <property type="protein sequence ID" value="SDW64299.1"/>
    <property type="molecule type" value="Genomic_DNA"/>
</dbReference>
<name>A0A1H2V8V7_9PSEU</name>
<dbReference type="Pfam" id="PF00126">
    <property type="entry name" value="HTH_1"/>
    <property type="match status" value="1"/>
</dbReference>
<dbReference type="InterPro" id="IPR036388">
    <property type="entry name" value="WH-like_DNA-bd_sf"/>
</dbReference>
<evidence type="ECO:0000259" key="5">
    <source>
        <dbReference type="PROSITE" id="PS50931"/>
    </source>
</evidence>
<feature type="domain" description="HTH lysR-type" evidence="5">
    <location>
        <begin position="5"/>
        <end position="62"/>
    </location>
</feature>
<keyword evidence="2" id="KW-0805">Transcription regulation</keyword>
<dbReference type="InterPro" id="IPR000847">
    <property type="entry name" value="LysR_HTH_N"/>
</dbReference>
<keyword evidence="4" id="KW-0804">Transcription</keyword>
<keyword evidence="7" id="KW-1185">Reference proteome</keyword>
<dbReference type="CDD" id="cd08414">
    <property type="entry name" value="PBP2_LTTR_aromatics_like"/>
    <property type="match status" value="1"/>
</dbReference>
<dbReference type="SUPFAM" id="SSF46785">
    <property type="entry name" value="Winged helix' DNA-binding domain"/>
    <property type="match status" value="1"/>
</dbReference>
<comment type="similarity">
    <text evidence="1">Belongs to the LysR transcriptional regulatory family.</text>
</comment>
<dbReference type="PRINTS" id="PR00039">
    <property type="entry name" value="HTHLYSR"/>
</dbReference>
<dbReference type="Pfam" id="PF03466">
    <property type="entry name" value="LysR_substrate"/>
    <property type="match status" value="1"/>
</dbReference>
<dbReference type="PANTHER" id="PTHR30346:SF0">
    <property type="entry name" value="HCA OPERON TRANSCRIPTIONAL ACTIVATOR HCAR"/>
    <property type="match status" value="1"/>
</dbReference>
<dbReference type="SUPFAM" id="SSF53850">
    <property type="entry name" value="Periplasmic binding protein-like II"/>
    <property type="match status" value="1"/>
</dbReference>
<gene>
    <name evidence="6" type="ORF">SAMN05216215_1004228</name>
</gene>
<dbReference type="Proteomes" id="UP000199529">
    <property type="component" value="Unassembled WGS sequence"/>
</dbReference>
<evidence type="ECO:0000256" key="3">
    <source>
        <dbReference type="ARBA" id="ARBA00023125"/>
    </source>
</evidence>
<dbReference type="GO" id="GO:0003677">
    <property type="term" value="F:DNA binding"/>
    <property type="evidence" value="ECO:0007669"/>
    <property type="project" value="UniProtKB-KW"/>
</dbReference>
<dbReference type="AlphaFoldDB" id="A0A1H2V8V7"/>
<reference evidence="7" key="1">
    <citation type="submission" date="2016-10" db="EMBL/GenBank/DDBJ databases">
        <authorList>
            <person name="Varghese N."/>
            <person name="Submissions S."/>
        </authorList>
    </citation>
    <scope>NUCLEOTIDE SEQUENCE [LARGE SCALE GENOMIC DNA]</scope>
    <source>
        <strain evidence="7">CGMCC 4.3530</strain>
    </source>
</reference>